<evidence type="ECO:0000313" key="1">
    <source>
        <dbReference type="EMBL" id="ADP75187.1"/>
    </source>
</evidence>
<reference evidence="1" key="1">
    <citation type="submission" date="2010-10" db="EMBL/GenBank/DDBJ databases">
        <title>Complete sequence of chromosome of Geobacillus sp. Y4.1MC1.</title>
        <authorList>
            <consortium name="US DOE Joint Genome Institute"/>
            <person name="Lucas S."/>
            <person name="Copeland A."/>
            <person name="Lapidus A."/>
            <person name="Cheng J.-F."/>
            <person name="Bruce D."/>
            <person name="Goodwin L."/>
            <person name="Pitluck S."/>
            <person name="Chertkov O."/>
            <person name="Zhang X."/>
            <person name="Detter J.C."/>
            <person name="Han C."/>
            <person name="Tapia R."/>
            <person name="Land M."/>
            <person name="Hauser L."/>
            <person name="Jeffries C."/>
            <person name="Kyrpides N."/>
            <person name="Ivanova N."/>
            <person name="Ovchinnikova G."/>
            <person name="Brumm P."/>
            <person name="Mead D."/>
            <person name="Woyke T."/>
        </authorList>
    </citation>
    <scope>NUCLEOTIDE SEQUENCE [LARGE SCALE GENOMIC DNA]</scope>
    <source>
        <strain evidence="1">Y4.1MC1</strain>
    </source>
</reference>
<organism evidence="1">
    <name type="scientific">Geobacillus sp. (strain Y4.1MC1)</name>
    <dbReference type="NCBI Taxonomy" id="581103"/>
    <lineage>
        <taxon>Bacteria</taxon>
        <taxon>Bacillati</taxon>
        <taxon>Bacillota</taxon>
        <taxon>Bacilli</taxon>
        <taxon>Bacillales</taxon>
        <taxon>Anoxybacillaceae</taxon>
        <taxon>Geobacillus</taxon>
    </lineage>
</organism>
<dbReference type="InterPro" id="IPR025047">
    <property type="entry name" value="DUF3986"/>
</dbReference>
<proteinExistence type="predicted"/>
<dbReference type="EMBL" id="CP002293">
    <property type="protein sequence ID" value="ADP75187.1"/>
    <property type="molecule type" value="Genomic_DNA"/>
</dbReference>
<dbReference type="Pfam" id="PF13143">
    <property type="entry name" value="DUF3986"/>
    <property type="match status" value="1"/>
</dbReference>
<protein>
    <recommendedName>
        <fullName evidence="2">DUF3986 domain-containing protein</fullName>
    </recommendedName>
</protein>
<accession>A0A7U3YG63</accession>
<name>A0A7U3YG63_GEOS0</name>
<sequence>MKLDPNQHLHLGYYENNVDLEAVAYKIQDENKWVVFLDNEQDTTLVQKILNQYDYHEKYGYKLFTVDADDLSYEAGSKRLEEWLKTNNIICLFFISLSFVDHFIP</sequence>
<dbReference type="KEGG" id="gmc:GY4MC1_2481"/>
<dbReference type="AlphaFoldDB" id="A0A7U3YG63"/>
<gene>
    <name evidence="1" type="ORF">GY4MC1_2481</name>
</gene>
<evidence type="ECO:0008006" key="2">
    <source>
        <dbReference type="Google" id="ProtNLM"/>
    </source>
</evidence>